<dbReference type="InterPro" id="IPR051567">
    <property type="entry name" value="Unconventional_Myosin_ATPase"/>
</dbReference>
<feature type="domain" description="MyTH4" evidence="12">
    <location>
        <begin position="1583"/>
        <end position="1730"/>
    </location>
</feature>
<evidence type="ECO:0000259" key="13">
    <source>
        <dbReference type="PROSITE" id="PS51456"/>
    </source>
</evidence>
<dbReference type="Ensembl" id="ENSCJPT00005027809.1">
    <property type="protein sequence ID" value="ENSCJPP00005020143.1"/>
    <property type="gene ID" value="ENSCJPG00005016023.1"/>
</dbReference>
<dbReference type="SMART" id="SM00295">
    <property type="entry name" value="B41"/>
    <property type="match status" value="2"/>
</dbReference>
<comment type="similarity">
    <text evidence="2 10">Belongs to the TRAFAC class myosin-kinesin ATPase superfamily. Myosin family.</text>
</comment>
<feature type="region of interest" description="Actin-binding" evidence="10">
    <location>
        <begin position="610"/>
        <end position="632"/>
    </location>
</feature>
<dbReference type="CDD" id="cd17093">
    <property type="entry name" value="FERM2_F1_Myosin-VII"/>
    <property type="match status" value="1"/>
</dbReference>
<dbReference type="InterPro" id="IPR036106">
    <property type="entry name" value="MYSc_Myo7"/>
</dbReference>
<evidence type="ECO:0000256" key="2">
    <source>
        <dbReference type="ARBA" id="ARBA00008314"/>
    </source>
</evidence>
<dbReference type="PROSITE" id="PS50057">
    <property type="entry name" value="FERM_3"/>
    <property type="match status" value="2"/>
</dbReference>
<feature type="domain" description="FERM" evidence="11">
    <location>
        <begin position="1736"/>
        <end position="2054"/>
    </location>
</feature>
<evidence type="ECO:0000256" key="10">
    <source>
        <dbReference type="PROSITE-ProRule" id="PRU00782"/>
    </source>
</evidence>
<keyword evidence="7 10" id="KW-0518">Myosin</keyword>
<dbReference type="Pfam" id="PF00784">
    <property type="entry name" value="MyTH4"/>
    <property type="match status" value="2"/>
</dbReference>
<dbReference type="InterPro" id="IPR027417">
    <property type="entry name" value="P-loop_NTPase"/>
</dbReference>
<dbReference type="InterPro" id="IPR000299">
    <property type="entry name" value="FERM_domain"/>
</dbReference>
<dbReference type="PRINTS" id="PR00193">
    <property type="entry name" value="MYOSINHEAVY"/>
</dbReference>
<dbReference type="SMART" id="SM00015">
    <property type="entry name" value="IQ"/>
    <property type="match status" value="3"/>
</dbReference>
<dbReference type="InterPro" id="IPR019749">
    <property type="entry name" value="Band_41_domain"/>
</dbReference>
<feature type="domain" description="Myosin motor" evidence="13">
    <location>
        <begin position="65"/>
        <end position="733"/>
    </location>
</feature>
<keyword evidence="9 10" id="KW-0009">Actin-binding</keyword>
<keyword evidence="5 10" id="KW-0547">Nucleotide-binding</keyword>
<sequence>MVIFRKGDHVWLEAQPNSEFNVPIGAVVKDSDSGRILLEDDEGKEHWITARNMHMVRPMDPSTAQGVEDMIRLGDLHEAGMVHNLLIRHQQHKIYTYTGSILVAVNPYQLLPLYTVDLIRLYCNKRIGELPPHVFAIADNCYFNMKRNKRDQCCVISGESGAGKTESTKLILQFLAAVSGQHSWIEQQILEANPILEAFGNAKTIRNDNSSRFGKYIDIYFNHSGVIEGARIEQFLLEKSRVCRQAPEERNYHIFYCMLMGMNLEQKKMLNLGTASEYTYLTMGNCTSCDSRNDAKEYAHIRSAMKILMFSDSEHWDISKLLAAILHLGNVEFEDRLSLLDLFSLPGMTKLPRLFFQVDYSELQNSLTNLSIIVRGESVSRPLNVAQAADGRDAFVKGIYGRIFLWIVNKINSAIFNPTSQKPKNTRQSIGLLDIFGFENFSNNSFEQLCINIANEHLQQFFVHHVFKLEQEEYLAEHITWNNIDFTDNRQALEVIALKPMNIISLIDEESRFPKGTDATMLIKINSLHGKSRIYIPPKSDHDTKFGINHFAGAVFYESKDFLEKNRDTLSANVMQVVHSSKNKFLKEIFQGLDTTKRLSTLGGQFKQSLEKLMKILGQCQPYFIRCIKPNDYKKPLLFDRELCIKQLRYSGMMETIRIRKAGYPVRYTFEEFFDRYRHKLALSKSNLSSEDYHDTVLELERQKILTDKVLLIQKVMRGFKDRSQFLKQRKSAIAIQAAWRGYCCRKDFRTVMLGFGRLQALYRSRQLAKQYETTRVHIIRFQAACRGYLIRQKVAAQMKNDVPIMLNELLCLKEHLATLEEEEEEGLRMNDDYVDRHANYDVISDQEMVDKIFGFLPSMIGGQEGQAPLGFEDLETKPSKLEEVDLDMIPMSMELEEEADGLEDYTFPKFAATYFQGSSTHTHIRKPLRHPLLYHDDKDNVLASLVVWVIILRFMGDLPEPTMFAKNATKSGSVMTQIYDTLGRKNQVQFKNNKGRLLELSGALIGFFQVTDQLKSGEEGFQEDSSISERPMSNLEKVHFIIGNAILRPAIRDEIYCQICKQLTENSSRSSYARGWILLSLCLGCFPPSDTFVKYLLNFIHNGPSGYAPYCAERLRRTYVNGARTEPPSWLELQATKQKKPIMFNVTLMNGQSITVPADSASIAKEICQFIADKTKLKDIFGFSLYIAVFDKVWSLGGGRDHVLDAISQCEQLVKERGTHERHAPWRLYFRKEIFTPWHNSQEDPVSTDLIYHQVIRGIRFGEYRCEKDEDLVEIGAKYCYIQFGDTIHNELVQKVLHDCIPVKQLKSKPLEKWVSLITYAHAKAPYTQDRLSRQAVKEQLVDFARFQWPLLFSRFFEVTKFSGPSLPKNHFILAVNWKGICFLDESEKRLLELTFPEITGIHTNRAVKSFGQSCTLITLRAEEFVLTSVNSIVIAELVVMFLEGLKKRSRFAVAILNSTPLFCIPEDPAILSFKKGDLLILTEDKRLDANSGWIHAQNDRTGKTGNVFLEEMYIIPSLTKPSSQVLVRRNSYTEEPDEEDLKVKPYTLEEFSYEHFRTPEKESISKAVLQKSRGHSQLWAHSKDPLKQPLLKAACTDPDVRDVACQSPIMKFMGDYPSKQTHSSVEVTDQIFVAAIKEEVLRDEIYCQIMKQLTENRNRYSVTKGWQLLWLCTGLFPPSKSLLKHAQKFIETRQKEPLASECKRRIQTVMRSGSRKWAPHPVEVEAILQNNTKVSHKICFPNETEQTFDVGTNTKNRTLCQNIASKLQLSSWEGFSLFVKIADKVISQNEADYFFDSLRQVTDWTKRNKPAKDGATMSVAYEVYFMRKLWLNVTPGKDLKADSIFHYHQELPKYLRGYHNCSRDEAVQLAGLIYKVRFNNDRTQLATIPKILKELVPDNLLRVTSPDEWKKSITAAYSKHEGKTVDEAKIAFLKIIYRWPTFGSAFFEVKQTSEPNFPEIVLIAINKQGVSLIHQKTKEILTIYPFNKISNWSSGSTFFHMTIGNLVRGSRILCETSLVRRVLFTYQPKNSLFFLGVQSSYKQDARALKPVR</sequence>
<dbReference type="Gene3D" id="1.20.5.190">
    <property type="match status" value="1"/>
</dbReference>
<dbReference type="Gene3D" id="1.10.10.820">
    <property type="match status" value="1"/>
</dbReference>
<dbReference type="Gene3D" id="2.30.30.40">
    <property type="entry name" value="SH3 Domains"/>
    <property type="match status" value="1"/>
</dbReference>
<evidence type="ECO:0000256" key="6">
    <source>
        <dbReference type="ARBA" id="ARBA00022840"/>
    </source>
</evidence>
<feature type="domain" description="MyTH4" evidence="12">
    <location>
        <begin position="924"/>
        <end position="1138"/>
    </location>
</feature>
<gene>
    <name evidence="14" type="primary">MYO7B</name>
</gene>
<dbReference type="FunFam" id="1.10.10.820:FF:000001">
    <property type="entry name" value="Myosin heavy chain"/>
    <property type="match status" value="1"/>
</dbReference>
<evidence type="ECO:0000256" key="3">
    <source>
        <dbReference type="ARBA" id="ARBA00022490"/>
    </source>
</evidence>
<dbReference type="CDD" id="cd13199">
    <property type="entry name" value="FERM_C2_MyoVII"/>
    <property type="match status" value="1"/>
</dbReference>
<dbReference type="Gene3D" id="1.20.120.720">
    <property type="entry name" value="Myosin VI head, motor domain, U50 subdomain"/>
    <property type="match status" value="1"/>
</dbReference>
<protein>
    <submittedName>
        <fullName evidence="14">Myosin VIIB</fullName>
    </submittedName>
</protein>
<dbReference type="Pfam" id="PF21989">
    <property type="entry name" value="RA_2"/>
    <property type="match status" value="1"/>
</dbReference>
<dbReference type="Gene3D" id="1.25.40.530">
    <property type="entry name" value="MyTH4 domain"/>
    <property type="match status" value="2"/>
</dbReference>
<dbReference type="GO" id="GO:0003779">
    <property type="term" value="F:actin binding"/>
    <property type="evidence" value="ECO:0007669"/>
    <property type="project" value="UniProtKB-KW"/>
</dbReference>
<dbReference type="InterPro" id="IPR057130">
    <property type="entry name" value="Myosin_VII_N"/>
</dbReference>
<evidence type="ECO:0000256" key="9">
    <source>
        <dbReference type="ARBA" id="ARBA00023203"/>
    </source>
</evidence>
<dbReference type="InterPro" id="IPR038185">
    <property type="entry name" value="MyTH4_dom_sf"/>
</dbReference>
<dbReference type="InterPro" id="IPR000857">
    <property type="entry name" value="MyTH4_dom"/>
</dbReference>
<dbReference type="GO" id="GO:0003774">
    <property type="term" value="F:cytoskeletal motor activity"/>
    <property type="evidence" value="ECO:0007669"/>
    <property type="project" value="UniProtKB-UniRule"/>
</dbReference>
<dbReference type="Gene3D" id="1.20.58.530">
    <property type="match status" value="1"/>
</dbReference>
<dbReference type="Proteomes" id="UP000694412">
    <property type="component" value="Chromosome 9"/>
</dbReference>
<dbReference type="GO" id="GO:0016459">
    <property type="term" value="C:myosin complex"/>
    <property type="evidence" value="ECO:0007669"/>
    <property type="project" value="UniProtKB-KW"/>
</dbReference>
<dbReference type="PROSITE" id="PS50096">
    <property type="entry name" value="IQ"/>
    <property type="match status" value="2"/>
</dbReference>
<dbReference type="InterPro" id="IPR035963">
    <property type="entry name" value="FERM_2"/>
</dbReference>
<dbReference type="CDD" id="cd01381">
    <property type="entry name" value="MYSc_Myo7"/>
    <property type="match status" value="1"/>
</dbReference>
<evidence type="ECO:0000259" key="12">
    <source>
        <dbReference type="PROSITE" id="PS51016"/>
    </source>
</evidence>
<feature type="domain" description="FERM" evidence="11">
    <location>
        <begin position="1143"/>
        <end position="1451"/>
    </location>
</feature>
<dbReference type="Gene3D" id="3.40.850.10">
    <property type="entry name" value="Kinesin motor domain"/>
    <property type="match status" value="1"/>
</dbReference>
<reference evidence="14" key="3">
    <citation type="submission" date="2025-09" db="UniProtKB">
        <authorList>
            <consortium name="Ensembl"/>
        </authorList>
    </citation>
    <scope>IDENTIFICATION</scope>
</reference>
<dbReference type="FunFam" id="2.30.29.30:FF:000075">
    <property type="entry name" value="unconventional myosin-VIIa"/>
    <property type="match status" value="1"/>
</dbReference>
<dbReference type="GO" id="GO:0005737">
    <property type="term" value="C:cytoplasm"/>
    <property type="evidence" value="ECO:0007669"/>
    <property type="project" value="UniProtKB-SubCell"/>
</dbReference>
<dbReference type="CDD" id="cd13198">
    <property type="entry name" value="FERM_C1_MyoVII"/>
    <property type="match status" value="1"/>
</dbReference>
<dbReference type="InterPro" id="IPR041794">
    <property type="entry name" value="MyoVII_FERM_C2"/>
</dbReference>
<dbReference type="Pfam" id="PF00063">
    <property type="entry name" value="Myosin_head"/>
    <property type="match status" value="1"/>
</dbReference>
<dbReference type="Pfam" id="PF21998">
    <property type="entry name" value="FERM_C1_MyoVII"/>
    <property type="match status" value="1"/>
</dbReference>
<keyword evidence="4" id="KW-0677">Repeat</keyword>
<dbReference type="InterPro" id="IPR019748">
    <property type="entry name" value="FERM_central"/>
</dbReference>
<reference evidence="14" key="2">
    <citation type="submission" date="2025-08" db="UniProtKB">
        <authorList>
            <consortium name="Ensembl"/>
        </authorList>
    </citation>
    <scope>IDENTIFICATION</scope>
</reference>
<dbReference type="Pfam" id="PF00612">
    <property type="entry name" value="IQ"/>
    <property type="match status" value="2"/>
</dbReference>
<evidence type="ECO:0000256" key="1">
    <source>
        <dbReference type="ARBA" id="ARBA00004496"/>
    </source>
</evidence>
<feature type="binding site" evidence="10">
    <location>
        <begin position="158"/>
        <end position="165"/>
    </location>
    <ligand>
        <name>ATP</name>
        <dbReference type="ChEBI" id="CHEBI:30616"/>
    </ligand>
</feature>
<dbReference type="InterPro" id="IPR014352">
    <property type="entry name" value="FERM/acyl-CoA-bd_prot_sf"/>
</dbReference>
<evidence type="ECO:0000313" key="15">
    <source>
        <dbReference type="Proteomes" id="UP000694412"/>
    </source>
</evidence>
<dbReference type="SMART" id="SM00242">
    <property type="entry name" value="MYSc"/>
    <property type="match status" value="1"/>
</dbReference>
<dbReference type="CDD" id="cd17092">
    <property type="entry name" value="FERM1_F1_Myosin-VII"/>
    <property type="match status" value="1"/>
</dbReference>
<dbReference type="PANTHER" id="PTHR22692">
    <property type="entry name" value="MYOSIN VII, XV"/>
    <property type="match status" value="1"/>
</dbReference>
<dbReference type="Gene3D" id="3.10.20.90">
    <property type="entry name" value="Phosphatidylinositol 3-kinase Catalytic Subunit, Chain A, domain 1"/>
    <property type="match status" value="2"/>
</dbReference>
<dbReference type="SUPFAM" id="SSF52540">
    <property type="entry name" value="P-loop containing nucleoside triphosphate hydrolases"/>
    <property type="match status" value="1"/>
</dbReference>
<organism evidence="14 15">
    <name type="scientific">Coturnix japonica</name>
    <name type="common">Japanese quail</name>
    <name type="synonym">Coturnix coturnix japonica</name>
    <dbReference type="NCBI Taxonomy" id="93934"/>
    <lineage>
        <taxon>Eukaryota</taxon>
        <taxon>Metazoa</taxon>
        <taxon>Chordata</taxon>
        <taxon>Craniata</taxon>
        <taxon>Vertebrata</taxon>
        <taxon>Euteleostomi</taxon>
        <taxon>Archelosauria</taxon>
        <taxon>Archosauria</taxon>
        <taxon>Dinosauria</taxon>
        <taxon>Saurischia</taxon>
        <taxon>Theropoda</taxon>
        <taxon>Coelurosauria</taxon>
        <taxon>Aves</taxon>
        <taxon>Neognathae</taxon>
        <taxon>Galloanserae</taxon>
        <taxon>Galliformes</taxon>
        <taxon>Phasianidae</taxon>
        <taxon>Perdicinae</taxon>
        <taxon>Coturnix</taxon>
    </lineage>
</organism>
<keyword evidence="6 10" id="KW-0067">ATP-binding</keyword>
<dbReference type="InterPro" id="IPR029071">
    <property type="entry name" value="Ubiquitin-like_domsf"/>
</dbReference>
<evidence type="ECO:0000256" key="8">
    <source>
        <dbReference type="ARBA" id="ARBA00023175"/>
    </source>
</evidence>
<accession>A0A8C2U0J4</accession>
<proteinExistence type="inferred from homology"/>
<dbReference type="CDD" id="cd14473">
    <property type="entry name" value="FERM_B-lobe"/>
    <property type="match status" value="2"/>
</dbReference>
<evidence type="ECO:0000256" key="5">
    <source>
        <dbReference type="ARBA" id="ARBA00022741"/>
    </source>
</evidence>
<dbReference type="SUPFAM" id="SSF50729">
    <property type="entry name" value="PH domain-like"/>
    <property type="match status" value="1"/>
</dbReference>
<evidence type="ECO:0000313" key="14">
    <source>
        <dbReference type="Ensembl" id="ENSCJPP00005020143.1"/>
    </source>
</evidence>
<dbReference type="SMART" id="SM00139">
    <property type="entry name" value="MyTH4"/>
    <property type="match status" value="2"/>
</dbReference>
<dbReference type="InterPro" id="IPR041793">
    <property type="entry name" value="MyoVII_FERM_C1"/>
</dbReference>
<dbReference type="Gene3D" id="2.30.29.30">
    <property type="entry name" value="Pleckstrin-homology domain (PH domain)/Phosphotyrosine-binding domain (PTB)"/>
    <property type="match status" value="2"/>
</dbReference>
<evidence type="ECO:0000256" key="4">
    <source>
        <dbReference type="ARBA" id="ARBA00022737"/>
    </source>
</evidence>
<dbReference type="FunFam" id="1.20.80.10:FF:000012">
    <property type="entry name" value="Myosin VIIA"/>
    <property type="match status" value="1"/>
</dbReference>
<dbReference type="CDD" id="cd23767">
    <property type="entry name" value="IQCD"/>
    <property type="match status" value="1"/>
</dbReference>
<dbReference type="PROSITE" id="PS51016">
    <property type="entry name" value="MYTH4"/>
    <property type="match status" value="2"/>
</dbReference>
<evidence type="ECO:0000256" key="7">
    <source>
        <dbReference type="ARBA" id="ARBA00023123"/>
    </source>
</evidence>
<dbReference type="InterPro" id="IPR000048">
    <property type="entry name" value="IQ_motif_EF-hand-BS"/>
</dbReference>
<reference evidence="14" key="1">
    <citation type="submission" date="2015-11" db="EMBL/GenBank/DDBJ databases">
        <authorList>
            <consortium name="International Coturnix japonica Genome Analysis Consortium"/>
            <person name="Warren W."/>
            <person name="Burt D.W."/>
            <person name="Antin P.B."/>
            <person name="Lanford R."/>
            <person name="Gros J."/>
            <person name="Wilson R.K."/>
        </authorList>
    </citation>
    <scope>NUCLEOTIDE SEQUENCE [LARGE SCALE GENOMIC DNA]</scope>
</reference>
<dbReference type="Gene3D" id="1.20.80.10">
    <property type="match status" value="2"/>
</dbReference>
<dbReference type="InterPro" id="IPR036961">
    <property type="entry name" value="Kinesin_motor_dom_sf"/>
</dbReference>
<dbReference type="InterPro" id="IPR011993">
    <property type="entry name" value="PH-like_dom_sf"/>
</dbReference>
<name>A0A8C2U0J4_COTJA</name>
<dbReference type="GeneTree" id="ENSGT00940000157247"/>
<dbReference type="Pfam" id="PF00373">
    <property type="entry name" value="FERM_M"/>
    <property type="match status" value="1"/>
</dbReference>
<dbReference type="PANTHER" id="PTHR22692:SF24">
    <property type="entry name" value="MYOSIN VIIB"/>
    <property type="match status" value="1"/>
</dbReference>
<comment type="subcellular location">
    <subcellularLocation>
        <location evidence="1">Cytoplasm</location>
    </subcellularLocation>
</comment>
<keyword evidence="8 10" id="KW-0505">Motor protein</keyword>
<dbReference type="GO" id="GO:0005524">
    <property type="term" value="F:ATP binding"/>
    <property type="evidence" value="ECO:0007669"/>
    <property type="project" value="UniProtKB-UniRule"/>
</dbReference>
<evidence type="ECO:0000259" key="11">
    <source>
        <dbReference type="PROSITE" id="PS50057"/>
    </source>
</evidence>
<dbReference type="SUPFAM" id="SSF47031">
    <property type="entry name" value="Second domain of FERM"/>
    <property type="match status" value="2"/>
</dbReference>
<dbReference type="Pfam" id="PF24123">
    <property type="entry name" value="Myosin_VII_N"/>
    <property type="match status" value="1"/>
</dbReference>
<dbReference type="InterPro" id="IPR001609">
    <property type="entry name" value="Myosin_head_motor_dom-like"/>
</dbReference>
<keyword evidence="3" id="KW-0963">Cytoplasm</keyword>
<dbReference type="SUPFAM" id="SSF54236">
    <property type="entry name" value="Ubiquitin-like"/>
    <property type="match status" value="2"/>
</dbReference>
<keyword evidence="15" id="KW-1185">Reference proteome</keyword>
<dbReference type="PROSITE" id="PS51456">
    <property type="entry name" value="MYOSIN_MOTOR"/>
    <property type="match status" value="1"/>
</dbReference>